<feature type="transmembrane region" description="Helical" evidence="1">
    <location>
        <begin position="170"/>
        <end position="187"/>
    </location>
</feature>
<feature type="transmembrane region" description="Helical" evidence="1">
    <location>
        <begin position="103"/>
        <end position="129"/>
    </location>
</feature>
<name>A0A133NSF5_GARVA</name>
<gene>
    <name evidence="2" type="ORF">HMPREF3216_00170</name>
</gene>
<feature type="transmembrane region" description="Helical" evidence="1">
    <location>
        <begin position="27"/>
        <end position="50"/>
    </location>
</feature>
<dbReference type="PATRIC" id="fig|2702.99.peg.168"/>
<feature type="transmembrane region" description="Helical" evidence="1">
    <location>
        <begin position="219"/>
        <end position="243"/>
    </location>
</feature>
<dbReference type="EMBL" id="LRQA01000011">
    <property type="protein sequence ID" value="KXA19222.1"/>
    <property type="molecule type" value="Genomic_DNA"/>
</dbReference>
<accession>A0A133NSF5</accession>
<dbReference type="RefSeq" id="WP_060786495.1">
    <property type="nucleotide sequence ID" value="NZ_KQ956805.1"/>
</dbReference>
<keyword evidence="1" id="KW-1133">Transmembrane helix</keyword>
<comment type="caution">
    <text evidence="2">The sequence shown here is derived from an EMBL/GenBank/DDBJ whole genome shotgun (WGS) entry which is preliminary data.</text>
</comment>
<evidence type="ECO:0000256" key="1">
    <source>
        <dbReference type="SAM" id="Phobius"/>
    </source>
</evidence>
<protein>
    <submittedName>
        <fullName evidence="2">Uncharacterized protein</fullName>
    </submittedName>
</protein>
<proteinExistence type="predicted"/>
<dbReference type="OrthoDB" id="2166220at2"/>
<organism evidence="2 3">
    <name type="scientific">Gardnerella vaginalis</name>
    <dbReference type="NCBI Taxonomy" id="2702"/>
    <lineage>
        <taxon>Bacteria</taxon>
        <taxon>Bacillati</taxon>
        <taxon>Actinomycetota</taxon>
        <taxon>Actinomycetes</taxon>
        <taxon>Bifidobacteriales</taxon>
        <taxon>Bifidobacteriaceae</taxon>
        <taxon>Gardnerella</taxon>
    </lineage>
</organism>
<keyword evidence="1" id="KW-0812">Transmembrane</keyword>
<feature type="transmembrane region" description="Helical" evidence="1">
    <location>
        <begin position="62"/>
        <end position="83"/>
    </location>
</feature>
<dbReference type="AlphaFoldDB" id="A0A133NSF5"/>
<keyword evidence="1" id="KW-0472">Membrane</keyword>
<dbReference type="Proteomes" id="UP000070558">
    <property type="component" value="Unassembled WGS sequence"/>
</dbReference>
<reference evidence="2 3" key="1">
    <citation type="submission" date="2016-01" db="EMBL/GenBank/DDBJ databases">
        <authorList>
            <person name="Oliw E.H."/>
        </authorList>
    </citation>
    <scope>NUCLEOTIDE SEQUENCE [LARGE SCALE GENOMIC DNA]</scope>
    <source>
        <strain evidence="2 3">GED7760B</strain>
    </source>
</reference>
<feature type="transmembrane region" description="Helical" evidence="1">
    <location>
        <begin position="141"/>
        <end position="164"/>
    </location>
</feature>
<sequence>MNTSTRSYASVIRGLWFQLKSLAKTTFFLQNAILAPVCFALMKIVAYYGFSHNCTNFLNNIWVDSSIAGLWSATTTAVGIIGYQRYLGTLQYLTLSVISPSAVFLPIVGSAALLGCIGMPLAIITVAVFCHGFFMITFTQLVGYLLSMLACVASAALLSGIFVLCRKATVYEGLILIPVWMLCGIVIPVESMPLPARIIAFIHPLMSAVWVSHAQSFNATTVLAIVLCVVLSSVLLVIASFMLRHAIRLATLNGSLNII</sequence>
<evidence type="ECO:0000313" key="3">
    <source>
        <dbReference type="Proteomes" id="UP000070558"/>
    </source>
</evidence>
<evidence type="ECO:0000313" key="2">
    <source>
        <dbReference type="EMBL" id="KXA19222.1"/>
    </source>
</evidence>